<dbReference type="STRING" id="1943.AQJ64_33580"/>
<dbReference type="GO" id="GO:0006629">
    <property type="term" value="P:lipid metabolic process"/>
    <property type="evidence" value="ECO:0007669"/>
    <property type="project" value="InterPro"/>
</dbReference>
<dbReference type="Gene3D" id="3.40.50.1820">
    <property type="entry name" value="alpha/beta hydrolase"/>
    <property type="match status" value="1"/>
</dbReference>
<dbReference type="Proteomes" id="UP000052982">
    <property type="component" value="Unassembled WGS sequence"/>
</dbReference>
<dbReference type="InterPro" id="IPR003386">
    <property type="entry name" value="LACT/PDAT_acylTrfase"/>
</dbReference>
<dbReference type="SUPFAM" id="SSF53474">
    <property type="entry name" value="alpha/beta-Hydrolases"/>
    <property type="match status" value="1"/>
</dbReference>
<evidence type="ECO:0000313" key="1">
    <source>
        <dbReference type="EMBL" id="KUN77465.1"/>
    </source>
</evidence>
<dbReference type="PANTHER" id="PTHR11440">
    <property type="entry name" value="LECITHIN-CHOLESTEROL ACYLTRANSFERASE-RELATED"/>
    <property type="match status" value="1"/>
</dbReference>
<protein>
    <recommendedName>
        <fullName evidence="3">Lecithin:cholesterol acyltransferase</fullName>
    </recommendedName>
</protein>
<comment type="caution">
    <text evidence="1">The sequence shown here is derived from an EMBL/GenBank/DDBJ whole genome shotgun (WGS) entry which is preliminary data.</text>
</comment>
<evidence type="ECO:0008006" key="3">
    <source>
        <dbReference type="Google" id="ProtNLM"/>
    </source>
</evidence>
<accession>A0A101SNN6</accession>
<organism evidence="1 2">
    <name type="scientific">Streptomyces griseoruber</name>
    <dbReference type="NCBI Taxonomy" id="1943"/>
    <lineage>
        <taxon>Bacteria</taxon>
        <taxon>Bacillati</taxon>
        <taxon>Actinomycetota</taxon>
        <taxon>Actinomycetes</taxon>
        <taxon>Kitasatosporales</taxon>
        <taxon>Streptomycetaceae</taxon>
        <taxon>Streptomyces</taxon>
    </lineage>
</organism>
<dbReference type="Pfam" id="PF02450">
    <property type="entry name" value="LCAT"/>
    <property type="match status" value="1"/>
</dbReference>
<proteinExistence type="predicted"/>
<evidence type="ECO:0000313" key="2">
    <source>
        <dbReference type="Proteomes" id="UP000052982"/>
    </source>
</evidence>
<name>A0A101SNN6_9ACTN</name>
<dbReference type="OrthoDB" id="8871309at2"/>
<sequence>MTVRHLVVVVPGIGGSVLERTRADGRPVRVWDAGVGGIGGLLLRPGRLSLAEEERLRPVGLITSKHLLPGWTVVHGYEGLVAGIGRSVPGARIDLGHPERPDPRADVLLFPYDFRRSIAEAADRLAAQIHLRLAGLSAAERRGRVVVVAHSMGGLVARYWMGVLGGWRVCRALVTLGTPHRGAPKALDWLVNGVRVGGLAMPGATGVIRGWPSVAELLPRYPMVRHESDGGIRYPHELPIGGLRRGARRAFALHRQIEEAWEAMPRSGPEMRARFSWSHPTPTAGHWDGTRLRVTRERPAWLVPPGWQDDLGDGTVPATSALPIEDSGRDTSAMRTRERHGPLAAAEWVGPLIAGYLRRDSLARLRGDERPVSLGLEVDEAHLPGAPVPVRATVHGRSGEAASLAPAAPVWALARPDADPTAEPVAVPLEWDADTGAFRGELPALEPGLHTVTVTARDVPGAGDLSVGETVAVVDDGAEAAAEEGGA</sequence>
<reference evidence="1 2" key="1">
    <citation type="submission" date="2015-10" db="EMBL/GenBank/DDBJ databases">
        <title>Draft genome sequence of Streptomyces griseoruber DSM 40281, type strain for the species Streptomyces griseoruber.</title>
        <authorList>
            <person name="Ruckert C."/>
            <person name="Winkler A."/>
            <person name="Kalinowski J."/>
            <person name="Kampfer P."/>
            <person name="Glaeser S."/>
        </authorList>
    </citation>
    <scope>NUCLEOTIDE SEQUENCE [LARGE SCALE GENOMIC DNA]</scope>
    <source>
        <strain evidence="1 2">DSM 40281</strain>
    </source>
</reference>
<dbReference type="AlphaFoldDB" id="A0A101SNN6"/>
<keyword evidence="2" id="KW-1185">Reference proteome</keyword>
<gene>
    <name evidence="1" type="ORF">AQJ64_33580</name>
</gene>
<dbReference type="InterPro" id="IPR029058">
    <property type="entry name" value="AB_hydrolase_fold"/>
</dbReference>
<dbReference type="GO" id="GO:0008374">
    <property type="term" value="F:O-acyltransferase activity"/>
    <property type="evidence" value="ECO:0007669"/>
    <property type="project" value="InterPro"/>
</dbReference>
<dbReference type="RefSeq" id="WP_055634185.1">
    <property type="nucleotide sequence ID" value="NZ_JBIRTR010000001.1"/>
</dbReference>
<dbReference type="EMBL" id="LMWW01000060">
    <property type="protein sequence ID" value="KUN77465.1"/>
    <property type="molecule type" value="Genomic_DNA"/>
</dbReference>